<dbReference type="InterPro" id="IPR002818">
    <property type="entry name" value="DJ-1/PfpI"/>
</dbReference>
<dbReference type="OrthoDB" id="3992151at2"/>
<gene>
    <name evidence="5" type="ORF">FB563_5850</name>
</gene>
<dbReference type="AlphaFoldDB" id="A0A542UP03"/>
<organism evidence="5 6">
    <name type="scientific">Streptomyces puniciscabiei</name>
    <dbReference type="NCBI Taxonomy" id="164348"/>
    <lineage>
        <taxon>Bacteria</taxon>
        <taxon>Bacillati</taxon>
        <taxon>Actinomycetota</taxon>
        <taxon>Actinomycetes</taxon>
        <taxon>Kitasatosporales</taxon>
        <taxon>Streptomycetaceae</taxon>
        <taxon>Streptomyces</taxon>
    </lineage>
</organism>
<dbReference type="GO" id="GO:0043565">
    <property type="term" value="F:sequence-specific DNA binding"/>
    <property type="evidence" value="ECO:0007669"/>
    <property type="project" value="InterPro"/>
</dbReference>
<comment type="caution">
    <text evidence="5">The sequence shown here is derived from an EMBL/GenBank/DDBJ whole genome shotgun (WGS) entry which is preliminary data.</text>
</comment>
<dbReference type="SUPFAM" id="SSF52317">
    <property type="entry name" value="Class I glutamine amidotransferase-like"/>
    <property type="match status" value="1"/>
</dbReference>
<dbReference type="Proteomes" id="UP000318103">
    <property type="component" value="Unassembled WGS sequence"/>
</dbReference>
<evidence type="ECO:0000259" key="4">
    <source>
        <dbReference type="PROSITE" id="PS01124"/>
    </source>
</evidence>
<dbReference type="Pfam" id="PF01965">
    <property type="entry name" value="DJ-1_PfpI"/>
    <property type="match status" value="1"/>
</dbReference>
<dbReference type="InterPro" id="IPR018062">
    <property type="entry name" value="HTH_AraC-typ_CS"/>
</dbReference>
<dbReference type="InterPro" id="IPR018060">
    <property type="entry name" value="HTH_AraC"/>
</dbReference>
<dbReference type="PANTHER" id="PTHR43130:SF3">
    <property type="entry name" value="HTH-TYPE TRANSCRIPTIONAL REGULATOR RV1931C"/>
    <property type="match status" value="1"/>
</dbReference>
<evidence type="ECO:0000313" key="5">
    <source>
        <dbReference type="EMBL" id="TQL00737.1"/>
    </source>
</evidence>
<reference evidence="5 6" key="1">
    <citation type="submission" date="2019-06" db="EMBL/GenBank/DDBJ databases">
        <title>Sequencing the genomes of 1000 actinobacteria strains.</title>
        <authorList>
            <person name="Klenk H.-P."/>
        </authorList>
    </citation>
    <scope>NUCLEOTIDE SEQUENCE [LARGE SCALE GENOMIC DNA]</scope>
    <source>
        <strain evidence="5 6">DSM 41929</strain>
    </source>
</reference>
<evidence type="ECO:0000313" key="6">
    <source>
        <dbReference type="Proteomes" id="UP000318103"/>
    </source>
</evidence>
<keyword evidence="2" id="KW-0238">DNA-binding</keyword>
<dbReference type="RefSeq" id="WP_107100545.1">
    <property type="nucleotide sequence ID" value="NZ_JBPJFI010000001.1"/>
</dbReference>
<dbReference type="InterPro" id="IPR052158">
    <property type="entry name" value="INH-QAR"/>
</dbReference>
<accession>A0A542UP03</accession>
<dbReference type="InterPro" id="IPR029062">
    <property type="entry name" value="Class_I_gatase-like"/>
</dbReference>
<keyword evidence="3" id="KW-0804">Transcription</keyword>
<dbReference type="PROSITE" id="PS01124">
    <property type="entry name" value="HTH_ARAC_FAMILY_2"/>
    <property type="match status" value="1"/>
</dbReference>
<proteinExistence type="predicted"/>
<dbReference type="Gene3D" id="1.10.10.60">
    <property type="entry name" value="Homeodomain-like"/>
    <property type="match status" value="1"/>
</dbReference>
<dbReference type="PROSITE" id="PS00041">
    <property type="entry name" value="HTH_ARAC_FAMILY_1"/>
    <property type="match status" value="1"/>
</dbReference>
<dbReference type="SUPFAM" id="SSF46689">
    <property type="entry name" value="Homeodomain-like"/>
    <property type="match status" value="2"/>
</dbReference>
<name>A0A542UP03_9ACTN</name>
<dbReference type="CDD" id="cd03137">
    <property type="entry name" value="GATase1_AraC_1"/>
    <property type="match status" value="1"/>
</dbReference>
<dbReference type="Pfam" id="PF12833">
    <property type="entry name" value="HTH_18"/>
    <property type="match status" value="1"/>
</dbReference>
<protein>
    <submittedName>
        <fullName evidence="5">AraC family transcriptional regulator with amidase-like domain</fullName>
    </submittedName>
</protein>
<dbReference type="SMART" id="SM00342">
    <property type="entry name" value="HTH_ARAC"/>
    <property type="match status" value="1"/>
</dbReference>
<dbReference type="GO" id="GO:0003700">
    <property type="term" value="F:DNA-binding transcription factor activity"/>
    <property type="evidence" value="ECO:0007669"/>
    <property type="project" value="InterPro"/>
</dbReference>
<dbReference type="Gene3D" id="3.40.50.880">
    <property type="match status" value="1"/>
</dbReference>
<feature type="domain" description="HTH araC/xylS-type" evidence="4">
    <location>
        <begin position="223"/>
        <end position="321"/>
    </location>
</feature>
<dbReference type="PANTHER" id="PTHR43130">
    <property type="entry name" value="ARAC-FAMILY TRANSCRIPTIONAL REGULATOR"/>
    <property type="match status" value="1"/>
</dbReference>
<evidence type="ECO:0000256" key="1">
    <source>
        <dbReference type="ARBA" id="ARBA00023015"/>
    </source>
</evidence>
<keyword evidence="6" id="KW-1185">Reference proteome</keyword>
<evidence type="ECO:0000256" key="3">
    <source>
        <dbReference type="ARBA" id="ARBA00023163"/>
    </source>
</evidence>
<dbReference type="EMBL" id="VFNX01000001">
    <property type="protein sequence ID" value="TQL00737.1"/>
    <property type="molecule type" value="Genomic_DNA"/>
</dbReference>
<dbReference type="InterPro" id="IPR009057">
    <property type="entry name" value="Homeodomain-like_sf"/>
</dbReference>
<keyword evidence="1" id="KW-0805">Transcription regulation</keyword>
<sequence>MKDRPSGRKPLLVTVLVFPGVRLLDVTGPIEVFTTANEFGGRYRVRTVSPDGADVVTAAGTGLRVDLAAAQVQAASDVVVIPGGPEWPSLIKDDALLDAMRGLDARGCRTASICTGAFLLAAAGLLDGRKATTHWRFADQLALRYPKVTVEADALFVRDGHIMTSAGVTSGIDLSLALVEEHLGADVARAVAKDMVVFMQRPGGQSQFSVRTHTPRARQEMLRRVLDAVAEDPSAPHTLAAMARRAGVSTRHMTRLFHDEMHTTPARYVEQVRMEAAQAMLEDSDDPMATVARRTGFGSPESLRRAFTRNLGITPGAYRARFRTTHTGVDGKGA</sequence>
<evidence type="ECO:0000256" key="2">
    <source>
        <dbReference type="ARBA" id="ARBA00023125"/>
    </source>
</evidence>